<feature type="transmembrane region" description="Helical" evidence="6">
    <location>
        <begin position="64"/>
        <end position="82"/>
    </location>
</feature>
<dbReference type="PANTHER" id="PTHR43701">
    <property type="entry name" value="MEMBRANE TRANSPORTER PROTEIN MJ0441-RELATED"/>
    <property type="match status" value="1"/>
</dbReference>
<evidence type="ECO:0000256" key="6">
    <source>
        <dbReference type="RuleBase" id="RU363041"/>
    </source>
</evidence>
<feature type="transmembrane region" description="Helical" evidence="6">
    <location>
        <begin position="38"/>
        <end position="57"/>
    </location>
</feature>
<dbReference type="RefSeq" id="WP_027889610.1">
    <property type="nucleotide sequence ID" value="NZ_LT906446.1"/>
</dbReference>
<keyword evidence="6" id="KW-1003">Cell membrane</keyword>
<reference evidence="7 8" key="1">
    <citation type="submission" date="2017-06" db="EMBL/GenBank/DDBJ databases">
        <authorList>
            <consortium name="Pathogen Informatics"/>
        </authorList>
    </citation>
    <scope>NUCLEOTIDE SEQUENCE [LARGE SCALE GENOMIC DNA]</scope>
    <source>
        <strain evidence="7 8">NCTC10570</strain>
    </source>
</reference>
<dbReference type="eggNOG" id="COG0730">
    <property type="taxonomic scope" value="Bacteria"/>
</dbReference>
<dbReference type="InterPro" id="IPR051598">
    <property type="entry name" value="TSUP/Inactive_protease-like"/>
</dbReference>
<organism evidence="7 8">
    <name type="scientific">Megamonas hypermegale</name>
    <dbReference type="NCBI Taxonomy" id="158847"/>
    <lineage>
        <taxon>Bacteria</taxon>
        <taxon>Bacillati</taxon>
        <taxon>Bacillota</taxon>
        <taxon>Negativicutes</taxon>
        <taxon>Selenomonadales</taxon>
        <taxon>Selenomonadaceae</taxon>
        <taxon>Megamonas</taxon>
    </lineage>
</organism>
<evidence type="ECO:0000256" key="1">
    <source>
        <dbReference type="ARBA" id="ARBA00004141"/>
    </source>
</evidence>
<comment type="similarity">
    <text evidence="2 6">Belongs to the 4-toluene sulfonate uptake permease (TSUP) (TC 2.A.102) family.</text>
</comment>
<dbReference type="EMBL" id="LT906446">
    <property type="protein sequence ID" value="SNU97408.1"/>
    <property type="molecule type" value="Genomic_DNA"/>
</dbReference>
<evidence type="ECO:0000256" key="2">
    <source>
        <dbReference type="ARBA" id="ARBA00009142"/>
    </source>
</evidence>
<dbReference type="GeneID" id="78506775"/>
<dbReference type="Pfam" id="PF01925">
    <property type="entry name" value="TauE"/>
    <property type="match status" value="1"/>
</dbReference>
<feature type="transmembrane region" description="Helical" evidence="6">
    <location>
        <begin position="168"/>
        <end position="190"/>
    </location>
</feature>
<proteinExistence type="inferred from homology"/>
<feature type="transmembrane region" description="Helical" evidence="6">
    <location>
        <begin position="232"/>
        <end position="251"/>
    </location>
</feature>
<evidence type="ECO:0000256" key="3">
    <source>
        <dbReference type="ARBA" id="ARBA00022692"/>
    </source>
</evidence>
<dbReference type="Proteomes" id="UP000215383">
    <property type="component" value="Chromosome 1"/>
</dbReference>
<keyword evidence="5 6" id="KW-0472">Membrane</keyword>
<protein>
    <recommendedName>
        <fullName evidence="6">Probable membrane transporter protein</fullName>
    </recommendedName>
</protein>
<evidence type="ECO:0000313" key="7">
    <source>
        <dbReference type="EMBL" id="SNU97408.1"/>
    </source>
</evidence>
<accession>A0A239TJM1</accession>
<dbReference type="PANTHER" id="PTHR43701:SF2">
    <property type="entry name" value="MEMBRANE TRANSPORTER PROTEIN YJNA-RELATED"/>
    <property type="match status" value="1"/>
</dbReference>
<evidence type="ECO:0000256" key="4">
    <source>
        <dbReference type="ARBA" id="ARBA00022989"/>
    </source>
</evidence>
<dbReference type="InterPro" id="IPR002781">
    <property type="entry name" value="TM_pro_TauE-like"/>
</dbReference>
<keyword evidence="3 6" id="KW-0812">Transmembrane</keyword>
<evidence type="ECO:0000313" key="8">
    <source>
        <dbReference type="Proteomes" id="UP000215383"/>
    </source>
</evidence>
<feature type="transmembrane region" description="Helical" evidence="6">
    <location>
        <begin position="136"/>
        <end position="162"/>
    </location>
</feature>
<gene>
    <name evidence="7" type="ORF">SAMEA4364220_00750</name>
</gene>
<feature type="transmembrane region" description="Helical" evidence="6">
    <location>
        <begin position="7"/>
        <end position="32"/>
    </location>
</feature>
<dbReference type="GO" id="GO:0005886">
    <property type="term" value="C:plasma membrane"/>
    <property type="evidence" value="ECO:0007669"/>
    <property type="project" value="UniProtKB-SubCell"/>
</dbReference>
<feature type="transmembrane region" description="Helical" evidence="6">
    <location>
        <begin position="202"/>
        <end position="220"/>
    </location>
</feature>
<keyword evidence="8" id="KW-1185">Reference proteome</keyword>
<name>A0A239TJM1_9FIRM</name>
<sequence length="252" mass="26579">MIFISMLFLGALIGFVGAGGAGVTITLLTVVFDVPIHTALGVALASMVFTMISGVISHLREHEVVVKTGLVIGLGGIVGAFLGAEFSDKIPEDILSICTATMIILSAIILYVKVYQADFMDKHIHIRPEQLAGKKFYIYGIITGIINGFLSGAFGIGAAAFIQITLLVIFGVPLLKSIGTCMLIILPISASGGLGYLVNGNLDFPIFIQTLLGLMIGAFIGSKCTHLAPRPFLKFCIVAMPAIGGLILLLFH</sequence>
<evidence type="ECO:0000256" key="5">
    <source>
        <dbReference type="ARBA" id="ARBA00023136"/>
    </source>
</evidence>
<comment type="subcellular location">
    <subcellularLocation>
        <location evidence="6">Cell membrane</location>
        <topology evidence="6">Multi-pass membrane protein</topology>
    </subcellularLocation>
    <subcellularLocation>
        <location evidence="1">Membrane</location>
        <topology evidence="1">Multi-pass membrane protein</topology>
    </subcellularLocation>
</comment>
<keyword evidence="4 6" id="KW-1133">Transmembrane helix</keyword>
<feature type="transmembrane region" description="Helical" evidence="6">
    <location>
        <begin position="94"/>
        <end position="115"/>
    </location>
</feature>
<dbReference type="AlphaFoldDB" id="A0A239TJM1"/>